<feature type="compositionally biased region" description="Polar residues" evidence="1">
    <location>
        <begin position="1"/>
        <end position="10"/>
    </location>
</feature>
<organism evidence="3 4">
    <name type="scientific">Candidatus Dojkabacteria bacterium</name>
    <dbReference type="NCBI Taxonomy" id="2099670"/>
    <lineage>
        <taxon>Bacteria</taxon>
        <taxon>Candidatus Dojkabacteria</taxon>
    </lineage>
</organism>
<evidence type="ECO:0000313" key="3">
    <source>
        <dbReference type="EMBL" id="RMD77098.1"/>
    </source>
</evidence>
<dbReference type="Gene3D" id="1.10.530.10">
    <property type="match status" value="1"/>
</dbReference>
<evidence type="ECO:0008006" key="5">
    <source>
        <dbReference type="Google" id="ProtNLM"/>
    </source>
</evidence>
<dbReference type="Proteomes" id="UP000269410">
    <property type="component" value="Unassembled WGS sequence"/>
</dbReference>
<evidence type="ECO:0000313" key="4">
    <source>
        <dbReference type="Proteomes" id="UP000269410"/>
    </source>
</evidence>
<evidence type="ECO:0000256" key="2">
    <source>
        <dbReference type="SAM" id="Phobius"/>
    </source>
</evidence>
<feature type="region of interest" description="Disordered" evidence="1">
    <location>
        <begin position="1"/>
        <end position="20"/>
    </location>
</feature>
<keyword evidence="2" id="KW-0472">Membrane</keyword>
<reference evidence="3 4" key="1">
    <citation type="submission" date="2018-10" db="EMBL/GenBank/DDBJ databases">
        <title>Thermophilic Lithotrophy and Phototrophy in an Intertidal, Iron-rich, Geothermal Spring.</title>
        <authorList>
            <person name="Ward L.M."/>
            <person name="Idei A."/>
            <person name="Nakagawa M."/>
            <person name="Ueno Y."/>
            <person name="Fischer W."/>
            <person name="Mcglynn S.E."/>
        </authorList>
    </citation>
    <scope>NUCLEOTIDE SEQUENCE [LARGE SCALE GENOMIC DNA]</scope>
    <source>
        <strain evidence="3">J137</strain>
    </source>
</reference>
<keyword evidence="2" id="KW-0812">Transmembrane</keyword>
<keyword evidence="2" id="KW-1133">Transmembrane helix</keyword>
<name>A0A3M0Z4P2_9BACT</name>
<feature type="transmembrane region" description="Helical" evidence="2">
    <location>
        <begin position="26"/>
        <end position="48"/>
    </location>
</feature>
<sequence length="390" mass="44217">MLEGLSFSSVKSKDKPKNTENSEKGFIVVVLVGVMAILLLIVAPLVLWSEYERLYEQNYASDPMIEALSDPENPGANIVITGNKFAGLPKNWQHVARVIANPESYRNMTDLQNNTYCIPISDRFDWGKNIPSGGGCVRDKTSRPRRRGYWFSYVHDIRNKQRKRSPNLGKPIELNRFTFWDVLKTTASKLGLTAYELAPSILQESSYNPCAKNEQSTATGLYQQTASGCHDKVKSYLIEEFGINCKIGNNLYDLSIPEETPIFRRLGAGEQLIAFEAYLSGTRFFERRDRNYITLYLAIFLPYILDKPVIPERIGGNPEEVSKNLSYACQDGKSLCLSKILSTVNKKYLCEVKRACEKANIPLLTNLNDPDIKAFWDILGYRPSTLQCKY</sequence>
<gene>
    <name evidence="3" type="ORF">D6810_02005</name>
</gene>
<feature type="compositionally biased region" description="Basic and acidic residues" evidence="1">
    <location>
        <begin position="11"/>
        <end position="20"/>
    </location>
</feature>
<dbReference type="AlphaFoldDB" id="A0A3M0Z4P2"/>
<dbReference type="EMBL" id="RFKV01000064">
    <property type="protein sequence ID" value="RMD77098.1"/>
    <property type="molecule type" value="Genomic_DNA"/>
</dbReference>
<evidence type="ECO:0000256" key="1">
    <source>
        <dbReference type="SAM" id="MobiDB-lite"/>
    </source>
</evidence>
<protein>
    <recommendedName>
        <fullName evidence="5">Transglycosylase SLT domain-containing protein</fullName>
    </recommendedName>
</protein>
<comment type="caution">
    <text evidence="3">The sequence shown here is derived from an EMBL/GenBank/DDBJ whole genome shotgun (WGS) entry which is preliminary data.</text>
</comment>
<accession>A0A3M0Z4P2</accession>
<proteinExistence type="predicted"/>